<gene>
    <name evidence="8" type="ORF">BN85410230</name>
</gene>
<feature type="transmembrane region" description="Helical" evidence="6">
    <location>
        <begin position="12"/>
        <end position="31"/>
    </location>
</feature>
<keyword evidence="9" id="KW-1185">Reference proteome</keyword>
<dbReference type="InterPro" id="IPR007267">
    <property type="entry name" value="GtrA_DPMS_TM"/>
</dbReference>
<keyword evidence="5 6" id="KW-0472">Membrane</keyword>
<keyword evidence="3 6" id="KW-0812">Transmembrane</keyword>
<feature type="transmembrane region" description="Helical" evidence="6">
    <location>
        <begin position="43"/>
        <end position="60"/>
    </location>
</feature>
<feature type="transmembrane region" description="Helical" evidence="6">
    <location>
        <begin position="105"/>
        <end position="122"/>
    </location>
</feature>
<reference evidence="8 9" key="1">
    <citation type="journal article" date="2013" name="J. Mol. Microbiol. Biotechnol.">
        <title>Analysis of the Complete Genomes of Acholeplasma brassicae , A. palmae and A. laidlawii and Their Comparison to the Obligate Parasites from ' Candidatus Phytoplasma'.</title>
        <authorList>
            <person name="Kube M."/>
            <person name="Siewert C."/>
            <person name="Migdoll A.M."/>
            <person name="Duduk B."/>
            <person name="Holz S."/>
            <person name="Rabus R."/>
            <person name="Seemuller E."/>
            <person name="Mitrovic J."/>
            <person name="Muller I."/>
            <person name="Buttner C."/>
            <person name="Reinhardt R."/>
        </authorList>
    </citation>
    <scope>NUCLEOTIDE SEQUENCE [LARGE SCALE GENOMIC DNA]</scope>
    <source>
        <strain evidence="8 9">J233</strain>
    </source>
</reference>
<name>U4KQH7_ALTPJ</name>
<evidence type="ECO:0000313" key="9">
    <source>
        <dbReference type="Proteomes" id="UP000032740"/>
    </source>
</evidence>
<evidence type="ECO:0000256" key="3">
    <source>
        <dbReference type="ARBA" id="ARBA00022692"/>
    </source>
</evidence>
<dbReference type="Pfam" id="PF04138">
    <property type="entry name" value="GtrA_DPMS_TM"/>
    <property type="match status" value="1"/>
</dbReference>
<dbReference type="STRING" id="1318466.BN85410230"/>
<dbReference type="PANTHER" id="PTHR38459:SF1">
    <property type="entry name" value="PROPHAGE BACTOPRENOL-LINKED GLUCOSE TRANSLOCASE HOMOLOG"/>
    <property type="match status" value="1"/>
</dbReference>
<dbReference type="Proteomes" id="UP000032740">
    <property type="component" value="Chromosome"/>
</dbReference>
<dbReference type="GO" id="GO:0005886">
    <property type="term" value="C:plasma membrane"/>
    <property type="evidence" value="ECO:0007669"/>
    <property type="project" value="TreeGrafter"/>
</dbReference>
<dbReference type="GO" id="GO:0000271">
    <property type="term" value="P:polysaccharide biosynthetic process"/>
    <property type="evidence" value="ECO:0007669"/>
    <property type="project" value="InterPro"/>
</dbReference>
<dbReference type="EMBL" id="FO681347">
    <property type="protein sequence ID" value="CCV64600.1"/>
    <property type="molecule type" value="Genomic_DNA"/>
</dbReference>
<dbReference type="AlphaFoldDB" id="U4KQH7"/>
<dbReference type="PANTHER" id="PTHR38459">
    <property type="entry name" value="PROPHAGE BACTOPRENOL-LINKED GLUCOSE TRANSLOCASE HOMOLOG"/>
    <property type="match status" value="1"/>
</dbReference>
<organism evidence="8 9">
    <name type="scientific">Alteracholeplasma palmae (strain ATCC 49389 / J233)</name>
    <name type="common">Acholeplasma palmae</name>
    <dbReference type="NCBI Taxonomy" id="1318466"/>
    <lineage>
        <taxon>Bacteria</taxon>
        <taxon>Bacillati</taxon>
        <taxon>Mycoplasmatota</taxon>
        <taxon>Mollicutes</taxon>
        <taxon>Acholeplasmatales</taxon>
        <taxon>Acholeplasmataceae</taxon>
        <taxon>Acholeplasma</taxon>
    </lineage>
</organism>
<evidence type="ECO:0000256" key="5">
    <source>
        <dbReference type="ARBA" id="ARBA00023136"/>
    </source>
</evidence>
<comment type="similarity">
    <text evidence="2">Belongs to the GtrA family.</text>
</comment>
<evidence type="ECO:0000256" key="1">
    <source>
        <dbReference type="ARBA" id="ARBA00004141"/>
    </source>
</evidence>
<dbReference type="KEGG" id="apal:BN85410230"/>
<dbReference type="OrthoDB" id="384742at2"/>
<dbReference type="RefSeq" id="WP_026660872.1">
    <property type="nucleotide sequence ID" value="NC_022538.1"/>
</dbReference>
<feature type="transmembrane region" description="Helical" evidence="6">
    <location>
        <begin position="72"/>
        <end position="93"/>
    </location>
</feature>
<evidence type="ECO:0000256" key="2">
    <source>
        <dbReference type="ARBA" id="ARBA00009399"/>
    </source>
</evidence>
<accession>U4KQH7</accession>
<dbReference type="HOGENOM" id="CLU_114918_0_0_14"/>
<comment type="subcellular location">
    <subcellularLocation>
        <location evidence="1">Membrane</location>
        <topology evidence="1">Multi-pass membrane protein</topology>
    </subcellularLocation>
</comment>
<protein>
    <recommendedName>
        <fullName evidence="7">GtrA/DPMS transmembrane domain-containing protein</fullName>
    </recommendedName>
</protein>
<proteinExistence type="inferred from homology"/>
<evidence type="ECO:0000259" key="7">
    <source>
        <dbReference type="Pfam" id="PF04138"/>
    </source>
</evidence>
<dbReference type="InterPro" id="IPR051401">
    <property type="entry name" value="GtrA_CellWall_Glycosyl"/>
</dbReference>
<sequence length="135" mass="15873">MENKQSKLQILKFTLFSISAGIIQILSFTILNELLPLFNQDYGLNYIISLVLSILWNFTFNRKYTFKPTRNVKVAMLLILLFYCIFTPITVLLGNYAQQNGINEYIILAVTMILNFVLEFLYTKYFVYKKKKEEA</sequence>
<feature type="domain" description="GtrA/DPMS transmembrane" evidence="7">
    <location>
        <begin position="12"/>
        <end position="127"/>
    </location>
</feature>
<keyword evidence="4 6" id="KW-1133">Transmembrane helix</keyword>
<evidence type="ECO:0000256" key="4">
    <source>
        <dbReference type="ARBA" id="ARBA00022989"/>
    </source>
</evidence>
<evidence type="ECO:0000313" key="8">
    <source>
        <dbReference type="EMBL" id="CCV64600.1"/>
    </source>
</evidence>
<evidence type="ECO:0000256" key="6">
    <source>
        <dbReference type="SAM" id="Phobius"/>
    </source>
</evidence>